<feature type="region of interest" description="Disordered" evidence="1">
    <location>
        <begin position="2938"/>
        <end position="2974"/>
    </location>
</feature>
<evidence type="ECO:0000313" key="3">
    <source>
        <dbReference type="EMBL" id="CDJ70148.1"/>
    </source>
</evidence>
<feature type="compositionally biased region" description="Low complexity" evidence="1">
    <location>
        <begin position="2599"/>
        <end position="2608"/>
    </location>
</feature>
<feature type="region of interest" description="Disordered" evidence="1">
    <location>
        <begin position="2734"/>
        <end position="2921"/>
    </location>
</feature>
<feature type="compositionally biased region" description="Low complexity" evidence="1">
    <location>
        <begin position="2688"/>
        <end position="2701"/>
    </location>
</feature>
<evidence type="ECO:0000256" key="2">
    <source>
        <dbReference type="SAM" id="SignalP"/>
    </source>
</evidence>
<accession>U6N115</accession>
<dbReference type="GO" id="GO:0005854">
    <property type="term" value="C:nascent polypeptide-associated complex"/>
    <property type="evidence" value="ECO:0007669"/>
    <property type="project" value="InterPro"/>
</dbReference>
<feature type="region of interest" description="Disordered" evidence="1">
    <location>
        <begin position="2540"/>
        <end position="2612"/>
    </location>
</feature>
<feature type="compositionally biased region" description="Low complexity" evidence="1">
    <location>
        <begin position="2790"/>
        <end position="2814"/>
    </location>
</feature>
<feature type="compositionally biased region" description="Low complexity" evidence="1">
    <location>
        <begin position="2546"/>
        <end position="2578"/>
    </location>
</feature>
<keyword evidence="2" id="KW-0732">Signal</keyword>
<reference evidence="3" key="2">
    <citation type="submission" date="2013-10" db="EMBL/GenBank/DDBJ databases">
        <authorList>
            <person name="Aslett M."/>
        </authorList>
    </citation>
    <scope>NUCLEOTIDE SEQUENCE [LARGE SCALE GENOMIC DNA]</scope>
    <source>
        <strain evidence="3">Houghton</strain>
    </source>
</reference>
<feature type="region of interest" description="Disordered" evidence="1">
    <location>
        <begin position="184"/>
        <end position="204"/>
    </location>
</feature>
<dbReference type="InterPro" id="IPR016641">
    <property type="entry name" value="EGD2/NACA0like"/>
</dbReference>
<feature type="compositionally biased region" description="Low complexity" evidence="1">
    <location>
        <begin position="2756"/>
        <end position="2771"/>
    </location>
</feature>
<dbReference type="GeneID" id="25478070"/>
<dbReference type="EMBL" id="HG725878">
    <property type="protein sequence ID" value="CDJ70148.1"/>
    <property type="molecule type" value="Genomic_DNA"/>
</dbReference>
<name>U6N115_9EIME</name>
<keyword evidence="4" id="KW-1185">Reference proteome</keyword>
<feature type="region of interest" description="Disordered" evidence="1">
    <location>
        <begin position="43"/>
        <end position="91"/>
    </location>
</feature>
<reference evidence="3" key="1">
    <citation type="submission" date="2013-10" db="EMBL/GenBank/DDBJ databases">
        <title>Genomic analysis of the causative agents of coccidiosis in chickens.</title>
        <authorList>
            <person name="Reid A.J."/>
            <person name="Blake D."/>
            <person name="Billington K."/>
            <person name="Browne H."/>
            <person name="Dunn M."/>
            <person name="Hung S."/>
            <person name="Kawahara F."/>
            <person name="Miranda-Saavedra D."/>
            <person name="Mourier T."/>
            <person name="Nagra H."/>
            <person name="Otto T.D."/>
            <person name="Rawlings N."/>
            <person name="Sanchez A."/>
            <person name="Sanders M."/>
            <person name="Subramaniam C."/>
            <person name="Tay Y."/>
            <person name="Dear P."/>
            <person name="Doerig C."/>
            <person name="Gruber A."/>
            <person name="Parkinson J."/>
            <person name="Shirley M."/>
            <person name="Wan K.L."/>
            <person name="Berriman M."/>
            <person name="Tomley F."/>
            <person name="Pain A."/>
        </authorList>
    </citation>
    <scope>NUCLEOTIDE SEQUENCE [LARGE SCALE GENOMIC DNA]</scope>
    <source>
        <strain evidence="3">Houghton</strain>
    </source>
</reference>
<feature type="chain" id="PRO_5004677282" evidence="2">
    <location>
        <begin position="24"/>
        <end position="3007"/>
    </location>
</feature>
<feature type="compositionally biased region" description="Low complexity" evidence="1">
    <location>
        <begin position="184"/>
        <end position="203"/>
    </location>
</feature>
<feature type="compositionally biased region" description="Polar residues" evidence="1">
    <location>
        <begin position="2828"/>
        <end position="2856"/>
    </location>
</feature>
<feature type="compositionally biased region" description="Low complexity" evidence="1">
    <location>
        <begin position="72"/>
        <end position="91"/>
    </location>
</feature>
<dbReference type="OrthoDB" id="347926at2759"/>
<evidence type="ECO:0000256" key="1">
    <source>
        <dbReference type="SAM" id="MobiDB-lite"/>
    </source>
</evidence>
<feature type="compositionally biased region" description="Basic and acidic residues" evidence="1">
    <location>
        <begin position="2956"/>
        <end position="2974"/>
    </location>
</feature>
<proteinExistence type="predicted"/>
<feature type="region of interest" description="Disordered" evidence="1">
    <location>
        <begin position="1389"/>
        <end position="1459"/>
    </location>
</feature>
<dbReference type="VEuPathDB" id="ToxoDB:ENH_00079400"/>
<dbReference type="PROSITE" id="PS51257">
    <property type="entry name" value="PROKAR_LIPOPROTEIN"/>
    <property type="match status" value="1"/>
</dbReference>
<organism evidence="3 4">
    <name type="scientific">Eimeria necatrix</name>
    <dbReference type="NCBI Taxonomy" id="51315"/>
    <lineage>
        <taxon>Eukaryota</taxon>
        <taxon>Sar</taxon>
        <taxon>Alveolata</taxon>
        <taxon>Apicomplexa</taxon>
        <taxon>Conoidasida</taxon>
        <taxon>Coccidia</taxon>
        <taxon>Eucoccidiorida</taxon>
        <taxon>Eimeriorina</taxon>
        <taxon>Eimeriidae</taxon>
        <taxon>Eimeria</taxon>
    </lineage>
</organism>
<feature type="region of interest" description="Disordered" evidence="1">
    <location>
        <begin position="2682"/>
        <end position="2703"/>
    </location>
</feature>
<dbReference type="PANTHER" id="PTHR21713">
    <property type="entry name" value="NASCENT POLYPEPTIDE ASSOCIATED COMPLEX ALPHA SUBUNIT-RELATED"/>
    <property type="match status" value="1"/>
</dbReference>
<sequence length="3007" mass="344952">MPRPTPTAAGALLPGAQPLLAAAAASCSRCSSSSCCVHSQPMLQTQQTRGRANKTVENSSRGCCSRSDAASQRQPKQQQQRQGSRVAAISAAPAPVDPAAATDTQLIAAAVARVLHIQRQQQQQQHQQQVQSALPLSLPASQMDSLLRQHGIDPSSSRGSHLHQLLSEHWPLLQQQLQQQQLLQQQPQLNRHQQQQPEMQQQEATGVPQLTLEIVAYHPPGQQRQQQRIQQGVCRLEKLHGALLQRHGKQLLQQWHSQTAAATATEAAAAEKVCRTSNFLLQQSIFRCWAAAAKAAAEQRRQQQQQRQQQSALAVICRFARLHALRGALHHLRQQQLLQQHWRTSSGSSRLKSEAFHAWRYAFLPQRRRAWQLASIAASLRQQQQQMLLQEVWQVWKQEQQQQGDSNTLRLRLSAALQQRGLQCKVLLLLRQYCWMQQRLRAAAAAAANRVSLLRMHVVLLEWRSAAAANCQEAASVAPYRSAAATLAIVRFVVLHALQQQQQQQQPQQQQRTLAQAVLEATSSRGLPHLPAPALHVLSLVPLELPIHPTRLLQHAPAVARILKRELLRNSFRAWKQWAAAAAAFRQQQQQRLLRVAFEALVAVTARQQMLQRLHCAAAAISNRTLLQCAWAEWRQRCLRYASFRQRCHALLQQRTTSLQCRAFSALRLFATAAAEEKQQQAAAASALRLTRLRCLFTQLQRAYQARRHAAACNEAASLLQQKHLLRRAFWSLRENVGEAKKLREARLVCQQVQRRHVLRLWWVLAASATALQQMGLLLQQRRAQQQLRSLFALWRAAEKHQKYLREQQAALQQRRQQLMQQHYFSLWRQRQQQRKVASAAAHTLAACLGRLLLRSAWLLWKQAGKLQKSEEALQQQQQQHIVQQSFQAWRSLLTSVRLRILRARGAVLHGWLRRILLAWRLRAATTCCGLQLQQNAEKRRLAAAFTGWKQHWQSQQQRSGRIRQGLELLDRQHRERLHSAFSRMRAAAARSPLEQQAVEAQQRRQKQQLLRQTWSQWRQALHLQQQLLRLSAFAARYRARLALQQLRAHAAAEAALQQRARPLVEKSNRLLLRRYWLLWRSAAQHQQLLQQAAAKVLQLQQHRTQEGLRRCFAAWRMCARFSAAGRFLAAVEKRLQQRAGVVALRLHAKHASVLLLLLLLLSRASRMARLRFGWQQLALHWERCQQQTLQAAAAVRRRKKALLLQVLAAWRDQLQVRRQLQQRKQELRQKQQELQLLHGMRMQQKVLVAWLQRLLRPVQQQEAAATFQERSRKKLLFTLLLQWQKAAAAARRRRLAAGFAAVAAEAVRQQSALRTLRLVFSRLKNRARRQQVLRLRLLHALLLLPLQLPLLPATTRAATETANADAARAHLPLPLVSRALLQSLAGELSLSGPDPQQQEQEQQKLRQPTPSTAAPESAMSLQQQQQQEQALCSPPPLQLPAARRSEKKNAQALSAAEDKEATAEGLWASQDSTVADPEDLLASRRSSCAVLLLLREISATATATANTEAVDACIDAFQKERCCLPQQQQVLLLSQSVLVQQSDPDLSSASEQQQYDAYSSSSTQWKLSLPQGLLAAAWHSVRVVRRCFCLWRQYKTADLLRRQQQQQQMLLLWQKQKQLVQRDTWHAWRSIWQKRVRAAAAAAQQLSLLLLRRLFTSWHVLAHPRVKRCAAAISIVQKQQQRSICTVALTAWREWTTKQRRLKRAAAATAALSVARVSSETLRSWTSTTRLQRLEKEVQRRQQRRMLQQLLLEWRFCARARRVVAAALLPQRLPLLRHGWKQLRLNVFSSRLKEQLLQRAFAALLLAVNRRRRLEWCQACATIQQAIRTQHEVFERWRLLLLQRRRAVALRTVGAAAAVLLRLNRVFSAWKDLATTRQQQRQQQILLLQQRQLLQGTYGKALAGRVFKLWLLAYRLQRLLQRRAAAAACRTFQALREIAARRALEVRCLNACRLRRLLYLFSAWKNAAKMQRAAAAVDEKRTHRLLLHAFSQWRWLQQRHALLEQLAWRALLQRQQQVAATVIQALRLNAQRQLQMQLLQQRRQQQEKLLLLHAWHQLLQSCCFYRQQLQQRAFAALRFAAALSRSVLLIVACVRRLQQQQQREALQCLQQRAALSKKLQQLLRAAAGQQLQKSLHRVKQTVESRCSMVLQLMHRHALQQEQLQQFTAACAGRQQLECLKRSFHAWQHFARARQRAAGAAALLRQLREETGPQLLLLGCLRSWCQAVQQQRRWRTATAVLQLLQQRHLFAEWRRVLDEVRDEQQLQQQALLLQRQWRMRRVLLLLHEKQQEEEWKAWCIVRAESFLGLLQERQQKAVLQHWRFYTQEEKRLRACAQQVQQRQQQRALRIFFQQMVSAAAKGQQLGVAAAAVEQRHRRLLLRTFWSHWFSLSRYAKAASALLQHFFMLQQIRQLNRVVSFWKGYAEQSRRLRTAAAELQQRLQQKQQLATGVLLERVMREWQGLALQRQQRRQAAQQRLQRQLLLRHQQQMRKFLTYWKVAAKHRAAARQAVLQRIGAFHHQQQQQQQQHLLGLPHPSQALRRRAASLSSSSSSSRRSTSSSRRSISSSRGSSTSGSREALSMPGPSQRLRWRDEGRPAAAATAAAADASDDALPELAPTVPRQQEQAQQQQLQDEALSLSFSRQAFLSHSQTSEQDVLVQQRWRQQLQQEQQTEPRLFKAEAAGGDQQQQQQSQQQQQQQMWLHSPALPTGSLHLEDLKEEGEPMQEAAAMYAGAAAAAAPLHEEPPQHHSGPRPNSSSSSTNSSNTVSPPRRRSSHLPFRQMHPEIFDSSGSSSSVRGTDSSRWRSSPGSGSLLDDAASSRGKRQQLLSVSMRRSLSTTSAGRRTYNNSSSPSGQRRERSRALSDTSSQTVRRRSIISSSSSRKSSRSSKRSNSDSSSDESGDDFVRTAVLPPSPYSVAPNELLTQRKSLHALVQQQLERRRQKQWQGQPQQKESPDDAASHADSEQLLRRAWEGDLQQQQLLLQLRREVRSAAAASSPQQKTSP</sequence>
<feature type="signal peptide" evidence="2">
    <location>
        <begin position="1"/>
        <end position="23"/>
    </location>
</feature>
<dbReference type="RefSeq" id="XP_013438614.1">
    <property type="nucleotide sequence ID" value="XM_013583160.1"/>
</dbReference>
<gene>
    <name evidence="3" type="ORF">ENH_00079400</name>
</gene>
<feature type="compositionally biased region" description="Polar residues" evidence="1">
    <location>
        <begin position="43"/>
        <end position="62"/>
    </location>
</feature>
<evidence type="ECO:0000313" key="4">
    <source>
        <dbReference type="Proteomes" id="UP000030754"/>
    </source>
</evidence>
<feature type="compositionally biased region" description="Polar residues" evidence="1">
    <location>
        <begin position="1406"/>
        <end position="1415"/>
    </location>
</feature>
<protein>
    <submittedName>
        <fullName evidence="3">Uncharacterized protein</fullName>
    </submittedName>
</protein>
<dbReference type="Proteomes" id="UP000030754">
    <property type="component" value="Unassembled WGS sequence"/>
</dbReference>